<protein>
    <submittedName>
        <fullName evidence="1">Uncharacterized protein</fullName>
    </submittedName>
</protein>
<evidence type="ECO:0000313" key="1">
    <source>
        <dbReference type="EMBL" id="AKJ27444.1"/>
    </source>
</evidence>
<proteinExistence type="predicted"/>
<dbReference type="RefSeq" id="WP_047193542.1">
    <property type="nucleotide sequence ID" value="NZ_CP011371.1"/>
</dbReference>
<dbReference type="AlphaFoldDB" id="A0A0G3BDH6"/>
<dbReference type="KEGG" id="pbh:AAW51_0753"/>
<gene>
    <name evidence="1" type="ORF">AAW51_0753</name>
</gene>
<keyword evidence="2" id="KW-1185">Reference proteome</keyword>
<organism evidence="1 2">
    <name type="scientific">Caldimonas brevitalea</name>
    <dbReference type="NCBI Taxonomy" id="413882"/>
    <lineage>
        <taxon>Bacteria</taxon>
        <taxon>Pseudomonadati</taxon>
        <taxon>Pseudomonadota</taxon>
        <taxon>Betaproteobacteria</taxon>
        <taxon>Burkholderiales</taxon>
        <taxon>Sphaerotilaceae</taxon>
        <taxon>Caldimonas</taxon>
    </lineage>
</organism>
<name>A0A0G3BDH6_9BURK</name>
<dbReference type="Proteomes" id="UP000035352">
    <property type="component" value="Chromosome"/>
</dbReference>
<dbReference type="EMBL" id="CP011371">
    <property type="protein sequence ID" value="AKJ27444.1"/>
    <property type="molecule type" value="Genomic_DNA"/>
</dbReference>
<evidence type="ECO:0000313" key="2">
    <source>
        <dbReference type="Proteomes" id="UP000035352"/>
    </source>
</evidence>
<reference evidence="1 2" key="1">
    <citation type="submission" date="2015-05" db="EMBL/GenBank/DDBJ databases">
        <authorList>
            <person name="Tang B."/>
            <person name="Yu Y."/>
        </authorList>
    </citation>
    <scope>NUCLEOTIDE SEQUENCE [LARGE SCALE GENOMIC DNA]</scope>
    <source>
        <strain evidence="1 2">DSM 7029</strain>
    </source>
</reference>
<accession>A0A0G3BDH6</accession>
<sequence length="98" mass="10525">MIARIDIEGRRPGLFEYSVSYEAEELYADAGLGSVVECLVAAIEGMPPEVAAAQIWYRGIVSGTYPLEVVGLNVEQVAQHAVNTTAAIDEVLGEDRAE</sequence>
<dbReference type="OrthoDB" id="8906451at2"/>